<dbReference type="EMBL" id="JAINUG010000243">
    <property type="protein sequence ID" value="KAJ8385719.1"/>
    <property type="molecule type" value="Genomic_DNA"/>
</dbReference>
<evidence type="ECO:0000313" key="2">
    <source>
        <dbReference type="Proteomes" id="UP001221898"/>
    </source>
</evidence>
<evidence type="ECO:0000313" key="1">
    <source>
        <dbReference type="EMBL" id="KAJ8385719.1"/>
    </source>
</evidence>
<gene>
    <name evidence="1" type="ORF">AAFF_G00183190</name>
</gene>
<accession>A0AAD7RK90</accession>
<comment type="caution">
    <text evidence="1">The sequence shown here is derived from an EMBL/GenBank/DDBJ whole genome shotgun (WGS) entry which is preliminary data.</text>
</comment>
<sequence>MQMELESPAVTAVPQCPKCCTTNIGSAAGSRMSESTPILMDDMLAAPDPARGDRILAADIIHIGTDAELTAGAGLRLVMNSPHYGS</sequence>
<protein>
    <submittedName>
        <fullName evidence="1">Uncharacterized protein</fullName>
    </submittedName>
</protein>
<proteinExistence type="predicted"/>
<keyword evidence="2" id="KW-1185">Reference proteome</keyword>
<reference evidence="1" key="1">
    <citation type="journal article" date="2023" name="Science">
        <title>Genome structures resolve the early diversification of teleost fishes.</title>
        <authorList>
            <person name="Parey E."/>
            <person name="Louis A."/>
            <person name="Montfort J."/>
            <person name="Bouchez O."/>
            <person name="Roques C."/>
            <person name="Iampietro C."/>
            <person name="Lluch J."/>
            <person name="Castinel A."/>
            <person name="Donnadieu C."/>
            <person name="Desvignes T."/>
            <person name="Floi Bucao C."/>
            <person name="Jouanno E."/>
            <person name="Wen M."/>
            <person name="Mejri S."/>
            <person name="Dirks R."/>
            <person name="Jansen H."/>
            <person name="Henkel C."/>
            <person name="Chen W.J."/>
            <person name="Zahm M."/>
            <person name="Cabau C."/>
            <person name="Klopp C."/>
            <person name="Thompson A.W."/>
            <person name="Robinson-Rechavi M."/>
            <person name="Braasch I."/>
            <person name="Lecointre G."/>
            <person name="Bobe J."/>
            <person name="Postlethwait J.H."/>
            <person name="Berthelot C."/>
            <person name="Roest Crollius H."/>
            <person name="Guiguen Y."/>
        </authorList>
    </citation>
    <scope>NUCLEOTIDE SEQUENCE</scope>
    <source>
        <strain evidence="1">NC1722</strain>
    </source>
</reference>
<organism evidence="1 2">
    <name type="scientific">Aldrovandia affinis</name>
    <dbReference type="NCBI Taxonomy" id="143900"/>
    <lineage>
        <taxon>Eukaryota</taxon>
        <taxon>Metazoa</taxon>
        <taxon>Chordata</taxon>
        <taxon>Craniata</taxon>
        <taxon>Vertebrata</taxon>
        <taxon>Euteleostomi</taxon>
        <taxon>Actinopterygii</taxon>
        <taxon>Neopterygii</taxon>
        <taxon>Teleostei</taxon>
        <taxon>Notacanthiformes</taxon>
        <taxon>Halosauridae</taxon>
        <taxon>Aldrovandia</taxon>
    </lineage>
</organism>
<dbReference type="AlphaFoldDB" id="A0AAD7RK90"/>
<dbReference type="Proteomes" id="UP001221898">
    <property type="component" value="Unassembled WGS sequence"/>
</dbReference>
<name>A0AAD7RK90_9TELE</name>